<feature type="transmembrane region" description="Helical" evidence="1">
    <location>
        <begin position="36"/>
        <end position="57"/>
    </location>
</feature>
<dbReference type="PANTHER" id="PTHR34821:SF2">
    <property type="entry name" value="INNER MEMBRANE PROTEIN YDCZ"/>
    <property type="match status" value="1"/>
</dbReference>
<dbReference type="InterPro" id="IPR006750">
    <property type="entry name" value="YdcZ"/>
</dbReference>
<organism evidence="2 3">
    <name type="scientific">Pelagibius litoralis</name>
    <dbReference type="NCBI Taxonomy" id="374515"/>
    <lineage>
        <taxon>Bacteria</taxon>
        <taxon>Pseudomonadati</taxon>
        <taxon>Pseudomonadota</taxon>
        <taxon>Alphaproteobacteria</taxon>
        <taxon>Rhodospirillales</taxon>
        <taxon>Rhodovibrionaceae</taxon>
        <taxon>Pelagibius</taxon>
    </lineage>
</organism>
<dbReference type="EMBL" id="JAAQPH010000007">
    <property type="protein sequence ID" value="NIA69163.1"/>
    <property type="molecule type" value="Genomic_DNA"/>
</dbReference>
<proteinExistence type="predicted"/>
<reference evidence="2" key="1">
    <citation type="submission" date="2020-03" db="EMBL/GenBank/DDBJ databases">
        <title>Genome of Pelagibius litoralis DSM 21314T.</title>
        <authorList>
            <person name="Wang G."/>
        </authorList>
    </citation>
    <scope>NUCLEOTIDE SEQUENCE</scope>
    <source>
        <strain evidence="2">DSM 21314</strain>
    </source>
</reference>
<accession>A0A967CCM1</accession>
<dbReference type="GO" id="GO:0005886">
    <property type="term" value="C:plasma membrane"/>
    <property type="evidence" value="ECO:0007669"/>
    <property type="project" value="TreeGrafter"/>
</dbReference>
<keyword evidence="3" id="KW-1185">Reference proteome</keyword>
<feature type="transmembrane region" description="Helical" evidence="1">
    <location>
        <begin position="95"/>
        <end position="117"/>
    </location>
</feature>
<dbReference type="Proteomes" id="UP000761264">
    <property type="component" value="Unassembled WGS sequence"/>
</dbReference>
<protein>
    <submittedName>
        <fullName evidence="2">DMT family transporter</fullName>
    </submittedName>
</protein>
<evidence type="ECO:0000256" key="1">
    <source>
        <dbReference type="SAM" id="Phobius"/>
    </source>
</evidence>
<keyword evidence="1" id="KW-1133">Transmembrane helix</keyword>
<feature type="transmembrane region" description="Helical" evidence="1">
    <location>
        <begin position="129"/>
        <end position="146"/>
    </location>
</feature>
<comment type="caution">
    <text evidence="2">The sequence shown here is derived from an EMBL/GenBank/DDBJ whole genome shotgun (WGS) entry which is preliminary data.</text>
</comment>
<dbReference type="PANTHER" id="PTHR34821">
    <property type="entry name" value="INNER MEMBRANE PROTEIN YDCZ"/>
    <property type="match status" value="1"/>
</dbReference>
<keyword evidence="1" id="KW-0812">Transmembrane</keyword>
<evidence type="ECO:0000313" key="2">
    <source>
        <dbReference type="EMBL" id="NIA69163.1"/>
    </source>
</evidence>
<gene>
    <name evidence="2" type="ORF">HBA54_11240</name>
</gene>
<sequence length="148" mass="15169">MAATFWTALALVGIGGMALAVQAPINAALGRSVGDGVIAAMISFGTGFLLLLALAASRGVLPSLATLKAVPWWCWTGGIFGAFYVWAVLWSVPKLGVVTTFAVLILGQLLAALFLDANGAFGLPIKEITIPRVGAVALVSAGLVISRF</sequence>
<name>A0A967CCM1_9PROT</name>
<feature type="transmembrane region" description="Helical" evidence="1">
    <location>
        <begin position="69"/>
        <end position="89"/>
    </location>
</feature>
<dbReference type="AlphaFoldDB" id="A0A967CCM1"/>
<dbReference type="RefSeq" id="WP_167224460.1">
    <property type="nucleotide sequence ID" value="NZ_JAAQPH010000007.1"/>
</dbReference>
<keyword evidence="1" id="KW-0472">Membrane</keyword>
<dbReference type="Pfam" id="PF04657">
    <property type="entry name" value="DMT_YdcZ"/>
    <property type="match status" value="1"/>
</dbReference>
<evidence type="ECO:0000313" key="3">
    <source>
        <dbReference type="Proteomes" id="UP000761264"/>
    </source>
</evidence>